<comment type="caution">
    <text evidence="5">Lacks conserved residue(s) required for the propagation of feature annotation.</text>
</comment>
<dbReference type="InterPro" id="IPR001759">
    <property type="entry name" value="PTX_dom"/>
</dbReference>
<accession>C3ZID1</accession>
<dbReference type="InterPro" id="IPR051360">
    <property type="entry name" value="Neuronal_Pentraxin_Related"/>
</dbReference>
<gene>
    <name evidence="8" type="ORF">BRAFLDRAFT_223518</name>
</gene>
<comment type="subunit">
    <text evidence="6">Homopentamer. Pentaxin (or pentraxin) have a discoid arrangement of 5 non-covalently bound subunits.</text>
</comment>
<name>C3ZID1_BRAFL</name>
<dbReference type="SMART" id="SM00159">
    <property type="entry name" value="PTX"/>
    <property type="match status" value="1"/>
</dbReference>
<dbReference type="Gene3D" id="2.60.120.200">
    <property type="match status" value="1"/>
</dbReference>
<organism>
    <name type="scientific">Branchiostoma floridae</name>
    <name type="common">Florida lancelet</name>
    <name type="synonym">Amphioxus</name>
    <dbReference type="NCBI Taxonomy" id="7739"/>
    <lineage>
        <taxon>Eukaryota</taxon>
        <taxon>Metazoa</taxon>
        <taxon>Chordata</taxon>
        <taxon>Cephalochordata</taxon>
        <taxon>Leptocardii</taxon>
        <taxon>Amphioxiformes</taxon>
        <taxon>Branchiostomatidae</taxon>
        <taxon>Branchiostoma</taxon>
    </lineage>
</organism>
<evidence type="ECO:0000259" key="7">
    <source>
        <dbReference type="PROSITE" id="PS51828"/>
    </source>
</evidence>
<dbReference type="PRINTS" id="PR00895">
    <property type="entry name" value="PENTAXIN"/>
</dbReference>
<evidence type="ECO:0000256" key="5">
    <source>
        <dbReference type="PROSITE-ProRule" id="PRU01172"/>
    </source>
</evidence>
<comment type="cofactor">
    <cofactor evidence="6">
        <name>Ca(2+)</name>
        <dbReference type="ChEBI" id="CHEBI:29108"/>
    </cofactor>
    <text evidence="6">Binds 2 calcium ions per subunit.</text>
</comment>
<evidence type="ECO:0000313" key="8">
    <source>
        <dbReference type="EMBL" id="EEN47656.1"/>
    </source>
</evidence>
<keyword evidence="4" id="KW-0325">Glycoprotein</keyword>
<evidence type="ECO:0000256" key="1">
    <source>
        <dbReference type="ARBA" id="ARBA00022723"/>
    </source>
</evidence>
<evidence type="ECO:0000256" key="4">
    <source>
        <dbReference type="ARBA" id="ARBA00023180"/>
    </source>
</evidence>
<dbReference type="InParanoid" id="C3ZID1"/>
<dbReference type="SUPFAM" id="SSF49899">
    <property type="entry name" value="Concanavalin A-like lectins/glucanases"/>
    <property type="match status" value="1"/>
</dbReference>
<sequence>MLGELVVKYTTHRACAGRFKISLLHAFLSQSYCRWRSVPGAPAGTGTVFSYAVPEEDNEIQFYGDSSTRTFKLLVNDERVDVDIPQVLDGQWHNVIITWDGRKGDWEVFVDGIGRARGRGLAPGHTVRPDGTWILGQEQDIVGGGFEPFQAYVGDLAEFHIWDKVLSQEERNYVLAGRLTGNFVDWRSITVGTQGRVYSAPFQPGEPDNQC</sequence>
<comment type="subcellular location">
    <subcellularLocation>
        <location evidence="6">Secreted</location>
    </subcellularLocation>
</comment>
<comment type="similarity">
    <text evidence="6">Belongs to the pentraxin family.</text>
</comment>
<dbReference type="InterPro" id="IPR013320">
    <property type="entry name" value="ConA-like_dom_sf"/>
</dbReference>
<dbReference type="GO" id="GO:0046872">
    <property type="term" value="F:metal ion binding"/>
    <property type="evidence" value="ECO:0007669"/>
    <property type="project" value="UniProtKB-KW"/>
</dbReference>
<protein>
    <recommendedName>
        <fullName evidence="6">Pentraxin family member</fullName>
    </recommendedName>
</protein>
<dbReference type="PANTHER" id="PTHR19277:SF161">
    <property type="entry name" value="LAMININ G DOMAIN-CONTAINING PROTEIN"/>
    <property type="match status" value="1"/>
</dbReference>
<dbReference type="Pfam" id="PF00354">
    <property type="entry name" value="Pentaxin"/>
    <property type="match status" value="1"/>
</dbReference>
<dbReference type="EMBL" id="GG666627">
    <property type="protein sequence ID" value="EEN47656.1"/>
    <property type="molecule type" value="Genomic_DNA"/>
</dbReference>
<keyword evidence="2 6" id="KW-0106">Calcium</keyword>
<keyword evidence="3" id="KW-1015">Disulfide bond</keyword>
<dbReference type="AlphaFoldDB" id="C3ZID1"/>
<evidence type="ECO:0000256" key="6">
    <source>
        <dbReference type="RuleBase" id="RU362112"/>
    </source>
</evidence>
<keyword evidence="1 6" id="KW-0479">Metal-binding</keyword>
<dbReference type="PANTHER" id="PTHR19277">
    <property type="entry name" value="PENTRAXIN"/>
    <property type="match status" value="1"/>
</dbReference>
<dbReference type="eggNOG" id="ENOG502RD3W">
    <property type="taxonomic scope" value="Eukaryota"/>
</dbReference>
<evidence type="ECO:0000256" key="2">
    <source>
        <dbReference type="ARBA" id="ARBA00022837"/>
    </source>
</evidence>
<dbReference type="PROSITE" id="PS51828">
    <property type="entry name" value="PTX_2"/>
    <property type="match status" value="1"/>
</dbReference>
<dbReference type="GO" id="GO:0005576">
    <property type="term" value="C:extracellular region"/>
    <property type="evidence" value="ECO:0007669"/>
    <property type="project" value="UniProtKB-SubCell"/>
</dbReference>
<feature type="domain" description="Pentraxin (PTX)" evidence="7">
    <location>
        <begin position="2"/>
        <end position="205"/>
    </location>
</feature>
<reference evidence="8" key="1">
    <citation type="journal article" date="2008" name="Nature">
        <title>The amphioxus genome and the evolution of the chordate karyotype.</title>
        <authorList>
            <consortium name="US DOE Joint Genome Institute (JGI-PGF)"/>
            <person name="Putnam N.H."/>
            <person name="Butts T."/>
            <person name="Ferrier D.E.K."/>
            <person name="Furlong R.F."/>
            <person name="Hellsten U."/>
            <person name="Kawashima T."/>
            <person name="Robinson-Rechavi M."/>
            <person name="Shoguchi E."/>
            <person name="Terry A."/>
            <person name="Yu J.-K."/>
            <person name="Benito-Gutierrez E.L."/>
            <person name="Dubchak I."/>
            <person name="Garcia-Fernandez J."/>
            <person name="Gibson-Brown J.J."/>
            <person name="Grigoriev I.V."/>
            <person name="Horton A.C."/>
            <person name="de Jong P.J."/>
            <person name="Jurka J."/>
            <person name="Kapitonov V.V."/>
            <person name="Kohara Y."/>
            <person name="Kuroki Y."/>
            <person name="Lindquist E."/>
            <person name="Lucas S."/>
            <person name="Osoegawa K."/>
            <person name="Pennacchio L.A."/>
            <person name="Salamov A.A."/>
            <person name="Satou Y."/>
            <person name="Sauka-Spengler T."/>
            <person name="Schmutz J."/>
            <person name="Shin-I T."/>
            <person name="Toyoda A."/>
            <person name="Bronner-Fraser M."/>
            <person name="Fujiyama A."/>
            <person name="Holland L.Z."/>
            <person name="Holland P.W.H."/>
            <person name="Satoh N."/>
            <person name="Rokhsar D.S."/>
        </authorList>
    </citation>
    <scope>NUCLEOTIDE SEQUENCE [LARGE SCALE GENOMIC DNA]</scope>
    <source>
        <strain evidence="8">S238N-H82</strain>
        <tissue evidence="8">Testes</tissue>
    </source>
</reference>
<evidence type="ECO:0000256" key="3">
    <source>
        <dbReference type="ARBA" id="ARBA00023157"/>
    </source>
</evidence>
<proteinExistence type="inferred from homology"/>